<dbReference type="InterPro" id="IPR013210">
    <property type="entry name" value="LRR_N_plant-typ"/>
</dbReference>
<name>A0A0D3BME3_BRAOL</name>
<dbReference type="Pfam" id="PF00560">
    <property type="entry name" value="LRR_1"/>
    <property type="match status" value="5"/>
</dbReference>
<dbReference type="PANTHER" id="PTHR27004">
    <property type="entry name" value="RECEPTOR-LIKE PROTEIN 12 ISOFORM X1"/>
    <property type="match status" value="1"/>
</dbReference>
<evidence type="ECO:0000256" key="8">
    <source>
        <dbReference type="ARBA" id="ARBA00022989"/>
    </source>
</evidence>
<dbReference type="Proteomes" id="UP000032141">
    <property type="component" value="Chromosome C3"/>
</dbReference>
<dbReference type="SUPFAM" id="SSF52058">
    <property type="entry name" value="L domain-like"/>
    <property type="match status" value="1"/>
</dbReference>
<dbReference type="PRINTS" id="PR00019">
    <property type="entry name" value="LEURICHRPT"/>
</dbReference>
<keyword evidence="8 12" id="KW-1133">Transmembrane helix</keyword>
<proteinExistence type="inferred from homology"/>
<keyword evidence="6" id="KW-0732">Signal</keyword>
<dbReference type="FunFam" id="3.80.10.10:FF:000095">
    <property type="entry name" value="LRR receptor-like serine/threonine-protein kinase GSO1"/>
    <property type="match status" value="1"/>
</dbReference>
<dbReference type="Gramene" id="Bo3g178320.1">
    <property type="protein sequence ID" value="Bo3g178320.1"/>
    <property type="gene ID" value="Bo3g178320"/>
</dbReference>
<feature type="domain" description="Leucine-rich repeat-containing N-terminal plant-type" evidence="13">
    <location>
        <begin position="48"/>
        <end position="91"/>
    </location>
</feature>
<evidence type="ECO:0000313" key="16">
    <source>
        <dbReference type="Proteomes" id="UP000032141"/>
    </source>
</evidence>
<evidence type="ECO:0000256" key="10">
    <source>
        <dbReference type="ARBA" id="ARBA00023170"/>
    </source>
</evidence>
<evidence type="ECO:0000259" key="13">
    <source>
        <dbReference type="Pfam" id="PF08263"/>
    </source>
</evidence>
<dbReference type="InterPro" id="IPR032675">
    <property type="entry name" value="LRR_dom_sf"/>
</dbReference>
<dbReference type="InterPro" id="IPR001611">
    <property type="entry name" value="Leu-rich_rpt"/>
</dbReference>
<keyword evidence="3" id="KW-1003">Cell membrane</keyword>
<reference evidence="15" key="2">
    <citation type="submission" date="2015-03" db="UniProtKB">
        <authorList>
            <consortium name="EnsemblPlants"/>
        </authorList>
    </citation>
    <scope>IDENTIFICATION</scope>
</reference>
<evidence type="ECO:0000313" key="15">
    <source>
        <dbReference type="EnsemblPlants" id="Bo3g178320.1"/>
    </source>
</evidence>
<dbReference type="STRING" id="109376.A0A0D3BME3"/>
<dbReference type="OMA" id="CYLHGNI"/>
<keyword evidence="11" id="KW-0325">Glycoprotein</keyword>
<dbReference type="HOGENOM" id="CLU_000288_18_3_1"/>
<dbReference type="PROSITE" id="PS51450">
    <property type="entry name" value="LRR"/>
    <property type="match status" value="1"/>
</dbReference>
<dbReference type="InterPro" id="IPR055414">
    <property type="entry name" value="LRR_R13L4/SHOC2-like"/>
</dbReference>
<accession>A0A0D3BME3</accession>
<evidence type="ECO:0000256" key="9">
    <source>
        <dbReference type="ARBA" id="ARBA00023136"/>
    </source>
</evidence>
<keyword evidence="10" id="KW-0675">Receptor</keyword>
<dbReference type="FunFam" id="3.80.10.10:FF:000213">
    <property type="entry name" value="Tyrosine-sulfated glycopeptide receptor 1"/>
    <property type="match status" value="1"/>
</dbReference>
<comment type="subcellular location">
    <subcellularLocation>
        <location evidence="1">Cell membrane</location>
        <topology evidence="1">Single-pass type I membrane protein</topology>
    </subcellularLocation>
</comment>
<evidence type="ECO:0000256" key="5">
    <source>
        <dbReference type="ARBA" id="ARBA00022692"/>
    </source>
</evidence>
<keyword evidence="9 12" id="KW-0472">Membrane</keyword>
<evidence type="ECO:0000256" key="3">
    <source>
        <dbReference type="ARBA" id="ARBA00022475"/>
    </source>
</evidence>
<dbReference type="SMART" id="SM00369">
    <property type="entry name" value="LRR_TYP"/>
    <property type="match status" value="6"/>
</dbReference>
<dbReference type="Gene3D" id="3.80.10.10">
    <property type="entry name" value="Ribonuclease Inhibitor"/>
    <property type="match status" value="4"/>
</dbReference>
<dbReference type="SUPFAM" id="SSF52047">
    <property type="entry name" value="RNI-like"/>
    <property type="match status" value="1"/>
</dbReference>
<evidence type="ECO:0000256" key="6">
    <source>
        <dbReference type="ARBA" id="ARBA00022729"/>
    </source>
</evidence>
<evidence type="ECO:0000259" key="14">
    <source>
        <dbReference type="Pfam" id="PF23598"/>
    </source>
</evidence>
<sequence length="744" mass="84718">MRRMNQHERWRHEGVPVYRHSVRCRSGMTVQIRLTHFAREGWNEDEWERDALLKFKDEFPNLQYSPRASNTSLSSWNKSMDCCSWEGVTCDGKSGEVNSLYFYSIFLNNSLKEDSGLFRLAHLQNLTLSNCYLHGNIPSSIGNLSQLITLELSSNKLVGQLPPSMGNLTQLRFIVLSQNNLSGNIPVSFSNLKELVNLDISSNQFTGGNFPFILPNVTSLYRLPLGVSGLSKLENFDMHDNSLSGPLHTSLFMIPSLLWVDFSGNYLEGPIEFGNISSSSRLEYLFLANNQFKGTIPTSISNLGNLLHLDLSNNNLEGQVPGWLSQRQQVMLSQNSFNSFEKSWEVFEETNMEALDLRSNSFQGTFPYWICKLRSLRFLDVSDNRFTGSIPQCLKNATVSLTYLVLRNNSFSGILPNIFFNATQLISLDVSHNQLEGKVPKSLINCKAMQLLNMESNRFEDEFPSWLGSLPSLKIFILRSNQFYGPLYHNNRLSIGFQALKVIDLSNNHFSGSLPSFYFSNWHEMTTLTGNYDDSYMEYYVYYAAVYYNSMEMVNKGVNTEFERIRQDFRAIDFSRNNFCGSIPESIGLLKELHLLNVSGNTFTSNIPQSLKNLTKLETLDLSWNQLSGQIPGGLASLSFLSTMDFSHNNLQGPIPRSTQFQSQNCSSFMDNHKLYGLEEICRETDHAPNPTPQAYEDLFEREERVINWIAAAIAYGPGVFCGLVIGHIFLSEKHKWLTERHLL</sequence>
<dbReference type="Pfam" id="PF13855">
    <property type="entry name" value="LRR_8"/>
    <property type="match status" value="1"/>
</dbReference>
<comment type="similarity">
    <text evidence="2">Belongs to the RLP family.</text>
</comment>
<dbReference type="Pfam" id="PF08263">
    <property type="entry name" value="LRRNT_2"/>
    <property type="match status" value="1"/>
</dbReference>
<keyword evidence="5 12" id="KW-0812">Transmembrane</keyword>
<evidence type="ECO:0000256" key="11">
    <source>
        <dbReference type="ARBA" id="ARBA00023180"/>
    </source>
</evidence>
<dbReference type="EnsemblPlants" id="Bo3g178320.1">
    <property type="protein sequence ID" value="Bo3g178320.1"/>
    <property type="gene ID" value="Bo3g178320"/>
</dbReference>
<dbReference type="AlphaFoldDB" id="A0A0D3BME3"/>
<evidence type="ECO:0000256" key="7">
    <source>
        <dbReference type="ARBA" id="ARBA00022737"/>
    </source>
</evidence>
<organism evidence="15 16">
    <name type="scientific">Brassica oleracea var. oleracea</name>
    <dbReference type="NCBI Taxonomy" id="109376"/>
    <lineage>
        <taxon>Eukaryota</taxon>
        <taxon>Viridiplantae</taxon>
        <taxon>Streptophyta</taxon>
        <taxon>Embryophyta</taxon>
        <taxon>Tracheophyta</taxon>
        <taxon>Spermatophyta</taxon>
        <taxon>Magnoliopsida</taxon>
        <taxon>eudicotyledons</taxon>
        <taxon>Gunneridae</taxon>
        <taxon>Pentapetalae</taxon>
        <taxon>rosids</taxon>
        <taxon>malvids</taxon>
        <taxon>Brassicales</taxon>
        <taxon>Brassicaceae</taxon>
        <taxon>Brassiceae</taxon>
        <taxon>Brassica</taxon>
    </lineage>
</organism>
<evidence type="ECO:0000256" key="2">
    <source>
        <dbReference type="ARBA" id="ARBA00009592"/>
    </source>
</evidence>
<evidence type="ECO:0000256" key="1">
    <source>
        <dbReference type="ARBA" id="ARBA00004251"/>
    </source>
</evidence>
<evidence type="ECO:0000256" key="4">
    <source>
        <dbReference type="ARBA" id="ARBA00022614"/>
    </source>
</evidence>
<dbReference type="eggNOG" id="KOG0619">
    <property type="taxonomic scope" value="Eukaryota"/>
</dbReference>
<dbReference type="InterPro" id="IPR003591">
    <property type="entry name" value="Leu-rich_rpt_typical-subtyp"/>
</dbReference>
<keyword evidence="7" id="KW-0677">Repeat</keyword>
<protein>
    <submittedName>
        <fullName evidence="15">Uncharacterized protein</fullName>
    </submittedName>
</protein>
<dbReference type="PANTHER" id="PTHR27004:SF395">
    <property type="entry name" value="LEUCINE-RICH REPEAT-CONTAINING N-TERMINAL PLANT-TYPE DOMAIN-CONTAINING PROTEIN"/>
    <property type="match status" value="1"/>
</dbReference>
<reference evidence="15 16" key="1">
    <citation type="journal article" date="2014" name="Genome Biol.">
        <title>Transcriptome and methylome profiling reveals relics of genome dominance in the mesopolyploid Brassica oleracea.</title>
        <authorList>
            <person name="Parkin I.A."/>
            <person name="Koh C."/>
            <person name="Tang H."/>
            <person name="Robinson S.J."/>
            <person name="Kagale S."/>
            <person name="Clarke W.E."/>
            <person name="Town C.D."/>
            <person name="Nixon J."/>
            <person name="Krishnakumar V."/>
            <person name="Bidwell S.L."/>
            <person name="Denoeud F."/>
            <person name="Belcram H."/>
            <person name="Links M.G."/>
            <person name="Just J."/>
            <person name="Clarke C."/>
            <person name="Bender T."/>
            <person name="Huebert T."/>
            <person name="Mason A.S."/>
            <person name="Pires J.C."/>
            <person name="Barker G."/>
            <person name="Moore J."/>
            <person name="Walley P.G."/>
            <person name="Manoli S."/>
            <person name="Batley J."/>
            <person name="Edwards D."/>
            <person name="Nelson M.N."/>
            <person name="Wang X."/>
            <person name="Paterson A.H."/>
            <person name="King G."/>
            <person name="Bancroft I."/>
            <person name="Chalhoub B."/>
            <person name="Sharpe A.G."/>
        </authorList>
    </citation>
    <scope>NUCLEOTIDE SEQUENCE</scope>
    <source>
        <strain evidence="15 16">cv. TO1000</strain>
    </source>
</reference>
<keyword evidence="4" id="KW-0433">Leucine-rich repeat</keyword>
<dbReference type="GO" id="GO:0005886">
    <property type="term" value="C:plasma membrane"/>
    <property type="evidence" value="ECO:0007669"/>
    <property type="project" value="UniProtKB-SubCell"/>
</dbReference>
<evidence type="ECO:0000256" key="12">
    <source>
        <dbReference type="SAM" id="Phobius"/>
    </source>
</evidence>
<keyword evidence="16" id="KW-1185">Reference proteome</keyword>
<feature type="transmembrane region" description="Helical" evidence="12">
    <location>
        <begin position="709"/>
        <end position="731"/>
    </location>
</feature>
<feature type="domain" description="Disease resistance R13L4/SHOC-2-like LRR" evidence="14">
    <location>
        <begin position="117"/>
        <end position="316"/>
    </location>
</feature>
<dbReference type="Pfam" id="PF23598">
    <property type="entry name" value="LRR_14"/>
    <property type="match status" value="1"/>
</dbReference>